<dbReference type="KEGG" id="ccot:CCAX7_16190"/>
<dbReference type="EMBL" id="AP025739">
    <property type="protein sequence ID" value="BDI29568.1"/>
    <property type="molecule type" value="Genomic_DNA"/>
</dbReference>
<dbReference type="PROSITE" id="PS50850">
    <property type="entry name" value="MFS"/>
    <property type="match status" value="1"/>
</dbReference>
<dbReference type="GO" id="GO:0022857">
    <property type="term" value="F:transmembrane transporter activity"/>
    <property type="evidence" value="ECO:0007669"/>
    <property type="project" value="InterPro"/>
</dbReference>
<keyword evidence="3" id="KW-0812">Transmembrane</keyword>
<evidence type="ECO:0000256" key="1">
    <source>
        <dbReference type="ARBA" id="ARBA00004651"/>
    </source>
</evidence>
<dbReference type="SUPFAM" id="SSF103473">
    <property type="entry name" value="MFS general substrate transporter"/>
    <property type="match status" value="1"/>
</dbReference>
<dbReference type="Proteomes" id="UP000287394">
    <property type="component" value="Chromosome"/>
</dbReference>
<dbReference type="PANTHER" id="PTHR43124">
    <property type="entry name" value="PURINE EFFLUX PUMP PBUE"/>
    <property type="match status" value="1"/>
</dbReference>
<evidence type="ECO:0000256" key="3">
    <source>
        <dbReference type="ARBA" id="ARBA00022692"/>
    </source>
</evidence>
<comment type="subcellular location">
    <subcellularLocation>
        <location evidence="1">Cell membrane</location>
        <topology evidence="1">Multi-pass membrane protein</topology>
    </subcellularLocation>
</comment>
<keyword evidence="4" id="KW-1133">Transmembrane helix</keyword>
<organism evidence="6 7">
    <name type="scientific">Capsulimonas corticalis</name>
    <dbReference type="NCBI Taxonomy" id="2219043"/>
    <lineage>
        <taxon>Bacteria</taxon>
        <taxon>Bacillati</taxon>
        <taxon>Armatimonadota</taxon>
        <taxon>Armatimonadia</taxon>
        <taxon>Capsulimonadales</taxon>
        <taxon>Capsulimonadaceae</taxon>
        <taxon>Capsulimonas</taxon>
    </lineage>
</organism>
<reference evidence="6 7" key="1">
    <citation type="journal article" date="2019" name="Int. J. Syst. Evol. Microbiol.">
        <title>Capsulimonas corticalis gen. nov., sp. nov., an aerobic capsulated bacterium, of a novel bacterial order, Capsulimonadales ord. nov., of the class Armatimonadia of the phylum Armatimonadetes.</title>
        <authorList>
            <person name="Li J."/>
            <person name="Kudo C."/>
            <person name="Tonouchi A."/>
        </authorList>
    </citation>
    <scope>NUCLEOTIDE SEQUENCE [LARGE SCALE GENOMIC DNA]</scope>
    <source>
        <strain evidence="6 7">AX-7</strain>
    </source>
</reference>
<evidence type="ECO:0000256" key="4">
    <source>
        <dbReference type="ARBA" id="ARBA00022989"/>
    </source>
</evidence>
<sequence>MNFALLALAIAAFGIGTTEFVIMGLLPDVAHDLCVSIPTAGLLVAGYALGVAIGAPIMAMLTSRLPRKRALLILMGIFVLGNFLCAVSGNYALLMGARIITALCHGAFFGIGSVTAADLAPEGKKASAVAMMFAGLTLANVLGVPMGTALGQAEGWRATFWAVSGIGVVAFLALLFLLPANLHAEPANLARELRAIRSVRVWTALAMTVLFSASMFALFTYIAPILQGITHVSPHGVSLTLLLIGVGMTVGNFVGGKLADRRLSATLLGATAVIGVLLMVFYWVSASVIPTELTLFVWGAVCFASASALQLNAMTVGSAAPSLIATMNIGAFNLGNALGAWIGGLAVASTLGLHGVPLSGVAISIVGLVVTGAFVWTAKPKPAVAEAIPASEYETIISA</sequence>
<dbReference type="GO" id="GO:0005886">
    <property type="term" value="C:plasma membrane"/>
    <property type="evidence" value="ECO:0007669"/>
    <property type="project" value="UniProtKB-SubCell"/>
</dbReference>
<dbReference type="InterPro" id="IPR036259">
    <property type="entry name" value="MFS_trans_sf"/>
</dbReference>
<evidence type="ECO:0000256" key="2">
    <source>
        <dbReference type="ARBA" id="ARBA00022475"/>
    </source>
</evidence>
<dbReference type="PANTHER" id="PTHR43124:SF8">
    <property type="entry name" value="INNER MEMBRANE TRANSPORT PROTEIN YDHP"/>
    <property type="match status" value="1"/>
</dbReference>
<dbReference type="Gene3D" id="1.20.1250.20">
    <property type="entry name" value="MFS general substrate transporter like domains"/>
    <property type="match status" value="2"/>
</dbReference>
<dbReference type="InterPro" id="IPR020846">
    <property type="entry name" value="MFS_dom"/>
</dbReference>
<keyword evidence="5" id="KW-0472">Membrane</keyword>
<dbReference type="FunCoup" id="A0A402CZ25">
    <property type="interactions" value="193"/>
</dbReference>
<dbReference type="InterPro" id="IPR050189">
    <property type="entry name" value="MFS_Efflux_Transporters"/>
</dbReference>
<gene>
    <name evidence="6" type="ORF">CCAX7_16190</name>
</gene>
<proteinExistence type="predicted"/>
<evidence type="ECO:0000313" key="7">
    <source>
        <dbReference type="Proteomes" id="UP000287394"/>
    </source>
</evidence>
<dbReference type="InterPro" id="IPR011701">
    <property type="entry name" value="MFS"/>
</dbReference>
<dbReference type="Pfam" id="PF07690">
    <property type="entry name" value="MFS_1"/>
    <property type="match status" value="1"/>
</dbReference>
<keyword evidence="2" id="KW-1003">Cell membrane</keyword>
<accession>A0A402CZ25</accession>
<keyword evidence="7" id="KW-1185">Reference proteome</keyword>
<dbReference type="PRINTS" id="PR01035">
    <property type="entry name" value="TCRTETA"/>
</dbReference>
<dbReference type="OrthoDB" id="9788453at2"/>
<dbReference type="AlphaFoldDB" id="A0A402CZ25"/>
<protein>
    <submittedName>
        <fullName evidence="6">MFS transporter</fullName>
    </submittedName>
</protein>
<dbReference type="InterPro" id="IPR001958">
    <property type="entry name" value="Tet-R_TetA/multi-R_MdtG-like"/>
</dbReference>
<name>A0A402CZ25_9BACT</name>
<evidence type="ECO:0000313" key="6">
    <source>
        <dbReference type="EMBL" id="BDI29568.1"/>
    </source>
</evidence>
<evidence type="ECO:0000256" key="5">
    <source>
        <dbReference type="ARBA" id="ARBA00023136"/>
    </source>
</evidence>
<dbReference type="RefSeq" id="WP_119322560.1">
    <property type="nucleotide sequence ID" value="NZ_AP025739.1"/>
</dbReference>
<dbReference type="CDD" id="cd17324">
    <property type="entry name" value="MFS_NepI_like"/>
    <property type="match status" value="1"/>
</dbReference>